<dbReference type="GeneID" id="43579780"/>
<proteinExistence type="predicted"/>
<evidence type="ECO:0000313" key="3">
    <source>
        <dbReference type="Proteomes" id="UP000398389"/>
    </source>
</evidence>
<gene>
    <name evidence="2" type="ORF">SAPINGB_P000957</name>
</gene>
<feature type="compositionally biased region" description="Low complexity" evidence="1">
    <location>
        <begin position="7"/>
        <end position="24"/>
    </location>
</feature>
<organism evidence="2 3">
    <name type="scientific">Magnusiomyces paraingens</name>
    <dbReference type="NCBI Taxonomy" id="2606893"/>
    <lineage>
        <taxon>Eukaryota</taxon>
        <taxon>Fungi</taxon>
        <taxon>Dikarya</taxon>
        <taxon>Ascomycota</taxon>
        <taxon>Saccharomycotina</taxon>
        <taxon>Dipodascomycetes</taxon>
        <taxon>Dipodascales</taxon>
        <taxon>Dipodascaceae</taxon>
        <taxon>Magnusiomyces</taxon>
    </lineage>
</organism>
<sequence length="189" mass="20989">MPPPPSSSSSSSSSSTSLPPSSSSQIFRKLESFRQPPDVPLETHERRFNRIAAPLLQNPRHQPTLMAIYMRTLASRDLRHSLAARAAACEIAPPTLTALQAEARALARKHTSIDAFSELYTMRQGPTISAAAHAAEIEKKLALLEMPLDDDLLQDLYRRSLRPEVAARLHSFQYRSYADLKSDAVRICP</sequence>
<dbReference type="RefSeq" id="XP_031851571.1">
    <property type="nucleotide sequence ID" value="XM_031995680.1"/>
</dbReference>
<dbReference type="EMBL" id="CABVLU010000001">
    <property type="protein sequence ID" value="VVT45920.1"/>
    <property type="molecule type" value="Genomic_DNA"/>
</dbReference>
<evidence type="ECO:0000313" key="2">
    <source>
        <dbReference type="EMBL" id="VVT45920.1"/>
    </source>
</evidence>
<dbReference type="AlphaFoldDB" id="A0A5E8B3V2"/>
<keyword evidence="3" id="KW-1185">Reference proteome</keyword>
<feature type="region of interest" description="Disordered" evidence="1">
    <location>
        <begin position="1"/>
        <end position="25"/>
    </location>
</feature>
<dbReference type="Proteomes" id="UP000398389">
    <property type="component" value="Unassembled WGS sequence"/>
</dbReference>
<reference evidence="2 3" key="1">
    <citation type="submission" date="2019-09" db="EMBL/GenBank/DDBJ databases">
        <authorList>
            <person name="Brejova B."/>
        </authorList>
    </citation>
    <scope>NUCLEOTIDE SEQUENCE [LARGE SCALE GENOMIC DNA]</scope>
</reference>
<name>A0A5E8B3V2_9ASCO</name>
<evidence type="ECO:0000256" key="1">
    <source>
        <dbReference type="SAM" id="MobiDB-lite"/>
    </source>
</evidence>
<protein>
    <submittedName>
        <fullName evidence="2">Uncharacterized protein</fullName>
    </submittedName>
</protein>
<accession>A0A5E8B3V2</accession>